<protein>
    <recommendedName>
        <fullName evidence="1">Phasin domain-containing protein</fullName>
    </recommendedName>
</protein>
<dbReference type="RefSeq" id="WP_164129081.1">
    <property type="nucleotide sequence ID" value="NZ_JAAGOX010000011.1"/>
</dbReference>
<proteinExistence type="predicted"/>
<comment type="caution">
    <text evidence="2">The sequence shown here is derived from an EMBL/GenBank/DDBJ whole genome shotgun (WGS) entry which is preliminary data.</text>
</comment>
<dbReference type="AlphaFoldDB" id="A0A6B2NP34"/>
<dbReference type="Pfam" id="PF09361">
    <property type="entry name" value="Phasin_2"/>
    <property type="match status" value="1"/>
</dbReference>
<organism evidence="2">
    <name type="scientific">Ruegeria sp. PrR005</name>
    <dbReference type="NCBI Taxonomy" id="2706882"/>
    <lineage>
        <taxon>Bacteria</taxon>
        <taxon>Pseudomonadati</taxon>
        <taxon>Pseudomonadota</taxon>
        <taxon>Alphaproteobacteria</taxon>
        <taxon>Rhodobacterales</taxon>
        <taxon>Roseobacteraceae</taxon>
        <taxon>Ruegeria</taxon>
    </lineage>
</organism>
<reference evidence="2" key="1">
    <citation type="submission" date="2020-02" db="EMBL/GenBank/DDBJ databases">
        <title>Delineation of the pyrene-degrading pathway in Roseobacter clade bacteria by genomic analysis.</title>
        <authorList>
            <person name="Zhou H."/>
            <person name="Wang H."/>
        </authorList>
    </citation>
    <scope>NUCLEOTIDE SEQUENCE</scope>
    <source>
        <strain evidence="2">PrR005</strain>
    </source>
</reference>
<name>A0A6B2NP34_9RHOB</name>
<accession>A0A6B2NP34</accession>
<sequence>MAKKTSAFPTPEAFADILKSLQAPAPMNALVSPQMEQFWDAQEKLLSESERFTRHWFERRHEAIRTALDAARTATSAERPDPAKTMEAMVEWQRHSVERLVEDAREWFDTVSRCADYVTKTEAEAVEETIGEAKELARKTTRSAKSEPI</sequence>
<evidence type="ECO:0000259" key="1">
    <source>
        <dbReference type="Pfam" id="PF09361"/>
    </source>
</evidence>
<dbReference type="InterPro" id="IPR018968">
    <property type="entry name" value="Phasin"/>
</dbReference>
<gene>
    <name evidence="2" type="ORF">G0P99_09220</name>
</gene>
<feature type="domain" description="Phasin" evidence="1">
    <location>
        <begin position="28"/>
        <end position="121"/>
    </location>
</feature>
<evidence type="ECO:0000313" key="2">
    <source>
        <dbReference type="EMBL" id="NDW45138.1"/>
    </source>
</evidence>
<dbReference type="EMBL" id="JAAGOX010000011">
    <property type="protein sequence ID" value="NDW45138.1"/>
    <property type="molecule type" value="Genomic_DNA"/>
</dbReference>